<protein>
    <submittedName>
        <fullName evidence="1">Uncharacterized protein</fullName>
    </submittedName>
</protein>
<dbReference type="RefSeq" id="WP_023285640.1">
    <property type="nucleotide sequence ID" value="NZ_BFEN01000047.1"/>
</dbReference>
<reference evidence="1" key="1">
    <citation type="submission" date="2019-03" db="EMBL/GenBank/DDBJ databases">
        <authorList>
            <consortium name="Pathogen Informatics"/>
        </authorList>
    </citation>
    <scope>NUCLEOTIDE SEQUENCE</scope>
    <source>
        <strain evidence="1">5012STDY7626450</strain>
    </source>
</reference>
<sequence length="58" mass="6780">MKFECTDFDADFFAELDREIAEAMIELEKDLAETEAEFEAWFASLDIEPLDIDLSVDW</sequence>
<dbReference type="AlphaFoldDB" id="A0A485WCH7"/>
<dbReference type="EMBL" id="CAAHCV010000014">
    <property type="protein sequence ID" value="VGM01135.1"/>
    <property type="molecule type" value="Genomic_DNA"/>
</dbReference>
<accession>A0A485WCH7</accession>
<name>A0A485WCH7_KLEPN</name>
<organism evidence="1">
    <name type="scientific">Klebsiella pneumoniae</name>
    <dbReference type="NCBI Taxonomy" id="573"/>
    <lineage>
        <taxon>Bacteria</taxon>
        <taxon>Pseudomonadati</taxon>
        <taxon>Pseudomonadota</taxon>
        <taxon>Gammaproteobacteria</taxon>
        <taxon>Enterobacterales</taxon>
        <taxon>Enterobacteriaceae</taxon>
        <taxon>Klebsiella/Raoultella group</taxon>
        <taxon>Klebsiella</taxon>
        <taxon>Klebsiella pneumoniae complex</taxon>
    </lineage>
</organism>
<gene>
    <name evidence="1" type="ORF">SAMEA4873652_04050</name>
</gene>
<evidence type="ECO:0000313" key="1">
    <source>
        <dbReference type="EMBL" id="VGM01135.1"/>
    </source>
</evidence>
<proteinExistence type="predicted"/>